<feature type="compositionally biased region" description="Basic and acidic residues" evidence="1">
    <location>
        <begin position="39"/>
        <end position="49"/>
    </location>
</feature>
<dbReference type="Proteomes" id="UP001444661">
    <property type="component" value="Unassembled WGS sequence"/>
</dbReference>
<feature type="region of interest" description="Disordered" evidence="1">
    <location>
        <begin position="39"/>
        <end position="58"/>
    </location>
</feature>
<dbReference type="EMBL" id="JAQQWK010000009">
    <property type="protein sequence ID" value="KAK8033976.1"/>
    <property type="molecule type" value="Genomic_DNA"/>
</dbReference>
<evidence type="ECO:0000256" key="1">
    <source>
        <dbReference type="SAM" id="MobiDB-lite"/>
    </source>
</evidence>
<gene>
    <name evidence="2" type="ORF">PG993_008971</name>
</gene>
<keyword evidence="3" id="KW-1185">Reference proteome</keyword>
<comment type="caution">
    <text evidence="2">The sequence shown here is derived from an EMBL/GenBank/DDBJ whole genome shotgun (WGS) entry which is preliminary data.</text>
</comment>
<sequence length="256" mass="29153">MDGLASTARRESHWPCRTWRGSSLPPIRSAHFGTADVFEPRRGRDDHRTSVTQGLEARQSEPIAGVNTERADAFYDDGFSQFVVPVNLQRTQDDDILWGLVVVRRKQSEVADGRCDWAVDFYDPNEPKMQHYGLGLRDRREKHLEHAHAMAKRWFGAELQFDTPPCQHSKSGDANSGVAVCLLAINIMTCKTELRGLTAVWETVKLNHKSDVYVRILWARMIQRTYLRLLQRKADEESAKKDGGTKIRESSVPIHA</sequence>
<protein>
    <submittedName>
        <fullName evidence="2">Uncharacterized protein</fullName>
    </submittedName>
</protein>
<name>A0ABR1SI29_9PEZI</name>
<proteinExistence type="predicted"/>
<reference evidence="2 3" key="1">
    <citation type="submission" date="2023-01" db="EMBL/GenBank/DDBJ databases">
        <title>Analysis of 21 Apiospora genomes using comparative genomics revels a genus with tremendous synthesis potential of carbohydrate active enzymes and secondary metabolites.</title>
        <authorList>
            <person name="Sorensen T."/>
        </authorList>
    </citation>
    <scope>NUCLEOTIDE SEQUENCE [LARGE SCALE GENOMIC DNA]</scope>
    <source>
        <strain evidence="2 3">CBS 33761</strain>
    </source>
</reference>
<accession>A0ABR1SI29</accession>
<organism evidence="2 3">
    <name type="scientific">Apiospora rasikravindrae</name>
    <dbReference type="NCBI Taxonomy" id="990691"/>
    <lineage>
        <taxon>Eukaryota</taxon>
        <taxon>Fungi</taxon>
        <taxon>Dikarya</taxon>
        <taxon>Ascomycota</taxon>
        <taxon>Pezizomycotina</taxon>
        <taxon>Sordariomycetes</taxon>
        <taxon>Xylariomycetidae</taxon>
        <taxon>Amphisphaeriales</taxon>
        <taxon>Apiosporaceae</taxon>
        <taxon>Apiospora</taxon>
    </lineage>
</organism>
<evidence type="ECO:0000313" key="2">
    <source>
        <dbReference type="EMBL" id="KAK8033976.1"/>
    </source>
</evidence>
<evidence type="ECO:0000313" key="3">
    <source>
        <dbReference type="Proteomes" id="UP001444661"/>
    </source>
</evidence>